<name>A0ABP4D5W0_9ACTN</name>
<keyword evidence="3" id="KW-1185">Reference proteome</keyword>
<evidence type="ECO:0000313" key="3">
    <source>
        <dbReference type="Proteomes" id="UP001500033"/>
    </source>
</evidence>
<protein>
    <submittedName>
        <fullName evidence="2">Uncharacterized protein</fullName>
    </submittedName>
</protein>
<feature type="region of interest" description="Disordered" evidence="1">
    <location>
        <begin position="1"/>
        <end position="47"/>
    </location>
</feature>
<gene>
    <name evidence="2" type="ORF">GCM10009576_064110</name>
</gene>
<comment type="caution">
    <text evidence="2">The sequence shown here is derived from an EMBL/GenBank/DDBJ whole genome shotgun (WGS) entry which is preliminary data.</text>
</comment>
<accession>A0ABP4D5W0</accession>
<dbReference type="Proteomes" id="UP001500033">
    <property type="component" value="Unassembled WGS sequence"/>
</dbReference>
<evidence type="ECO:0000256" key="1">
    <source>
        <dbReference type="SAM" id="MobiDB-lite"/>
    </source>
</evidence>
<sequence>MNDEEAPARGAGELPHALTVAAPRPPGRLTAEVSARTPGGAGEPVRLRAGATAPGRCYGSGPGRRRGAGAVMAGRCIYAQPV</sequence>
<organism evidence="2 3">
    <name type="scientific">Streptomyces rhizosphaericus</name>
    <dbReference type="NCBI Taxonomy" id="114699"/>
    <lineage>
        <taxon>Bacteria</taxon>
        <taxon>Bacillati</taxon>
        <taxon>Actinomycetota</taxon>
        <taxon>Actinomycetes</taxon>
        <taxon>Kitasatosporales</taxon>
        <taxon>Streptomycetaceae</taxon>
        <taxon>Streptomyces</taxon>
        <taxon>Streptomyces violaceusniger group</taxon>
    </lineage>
</organism>
<evidence type="ECO:0000313" key="2">
    <source>
        <dbReference type="EMBL" id="GAA0989690.1"/>
    </source>
</evidence>
<proteinExistence type="predicted"/>
<dbReference type="EMBL" id="BAAAIE010000048">
    <property type="protein sequence ID" value="GAA0989690.1"/>
    <property type="molecule type" value="Genomic_DNA"/>
</dbReference>
<reference evidence="3" key="1">
    <citation type="journal article" date="2019" name="Int. J. Syst. Evol. Microbiol.">
        <title>The Global Catalogue of Microorganisms (GCM) 10K type strain sequencing project: providing services to taxonomists for standard genome sequencing and annotation.</title>
        <authorList>
            <consortium name="The Broad Institute Genomics Platform"/>
            <consortium name="The Broad Institute Genome Sequencing Center for Infectious Disease"/>
            <person name="Wu L."/>
            <person name="Ma J."/>
        </authorList>
    </citation>
    <scope>NUCLEOTIDE SEQUENCE [LARGE SCALE GENOMIC DNA]</scope>
    <source>
        <strain evidence="3">JCM 11445</strain>
    </source>
</reference>